<gene>
    <name evidence="2" type="primary">tnpA</name>
    <name evidence="2" type="ORF">ENS56_02800</name>
</gene>
<dbReference type="SUPFAM" id="SSF143422">
    <property type="entry name" value="Transposase IS200-like"/>
    <property type="match status" value="1"/>
</dbReference>
<dbReference type="GO" id="GO:0004803">
    <property type="term" value="F:transposase activity"/>
    <property type="evidence" value="ECO:0007669"/>
    <property type="project" value="InterPro"/>
</dbReference>
<dbReference type="PANTHER" id="PTHR33360:SF2">
    <property type="entry name" value="TRANSPOSASE FOR INSERTION SEQUENCE ELEMENT IS200"/>
    <property type="match status" value="1"/>
</dbReference>
<dbReference type="InterPro" id="IPR002686">
    <property type="entry name" value="Transposase_17"/>
</dbReference>
<dbReference type="Gene3D" id="3.30.70.1290">
    <property type="entry name" value="Transposase IS200-like"/>
    <property type="match status" value="1"/>
</dbReference>
<dbReference type="EMBL" id="DSVI01000004">
    <property type="protein sequence ID" value="HGT46943.1"/>
    <property type="molecule type" value="Genomic_DNA"/>
</dbReference>
<feature type="domain" description="Transposase IS200-like" evidence="1">
    <location>
        <begin position="3"/>
        <end position="117"/>
    </location>
</feature>
<organism evidence="2">
    <name type="scientific">Ignavibacterium album</name>
    <dbReference type="NCBI Taxonomy" id="591197"/>
    <lineage>
        <taxon>Bacteria</taxon>
        <taxon>Pseudomonadati</taxon>
        <taxon>Ignavibacteriota</taxon>
        <taxon>Ignavibacteria</taxon>
        <taxon>Ignavibacteriales</taxon>
        <taxon>Ignavibacteriaceae</taxon>
        <taxon>Ignavibacterium</taxon>
    </lineage>
</organism>
<protein>
    <submittedName>
        <fullName evidence="2">IS200/IS605 family transposase</fullName>
    </submittedName>
</protein>
<comment type="caution">
    <text evidence="2">The sequence shown here is derived from an EMBL/GenBank/DDBJ whole genome shotgun (WGS) entry which is preliminary data.</text>
</comment>
<sequence>MPFINIYLHIIWSTKNRSKIITKDLKPLLLEHIKSNAIMKGIFIDRINCVMDHIHLIISLGSDQTIGKVVQLIKGESSFWINKNKLIRGKFEWQDDYIAVSINKSILDKVRNYVDNQEEHHRTKSFIEEVEEFREKYGFVDLG</sequence>
<evidence type="ECO:0000313" key="2">
    <source>
        <dbReference type="EMBL" id="HGT46943.1"/>
    </source>
</evidence>
<dbReference type="GO" id="GO:0006313">
    <property type="term" value="P:DNA transposition"/>
    <property type="evidence" value="ECO:0007669"/>
    <property type="project" value="InterPro"/>
</dbReference>
<dbReference type="Pfam" id="PF01797">
    <property type="entry name" value="Y1_Tnp"/>
    <property type="match status" value="1"/>
</dbReference>
<dbReference type="GO" id="GO:0003677">
    <property type="term" value="F:DNA binding"/>
    <property type="evidence" value="ECO:0007669"/>
    <property type="project" value="InterPro"/>
</dbReference>
<name>A0A832G1Q6_9BACT</name>
<dbReference type="AlphaFoldDB" id="A0A832G1Q6"/>
<accession>A0A832G1Q6</accession>
<dbReference type="PANTHER" id="PTHR33360">
    <property type="entry name" value="TRANSPOSASE FOR INSERTION SEQUENCE ELEMENT IS200"/>
    <property type="match status" value="1"/>
</dbReference>
<reference evidence="2" key="1">
    <citation type="journal article" date="2020" name="mSystems">
        <title>Genome- and Community-Level Interaction Insights into Carbon Utilization and Element Cycling Functions of Hydrothermarchaeota in Hydrothermal Sediment.</title>
        <authorList>
            <person name="Zhou Z."/>
            <person name="Liu Y."/>
            <person name="Xu W."/>
            <person name="Pan J."/>
            <person name="Luo Z.H."/>
            <person name="Li M."/>
        </authorList>
    </citation>
    <scope>NUCLEOTIDE SEQUENCE [LARGE SCALE GENOMIC DNA]</scope>
    <source>
        <strain evidence="2">SpSt-500</strain>
    </source>
</reference>
<dbReference type="NCBIfam" id="NF033573">
    <property type="entry name" value="transpos_IS200"/>
    <property type="match status" value="1"/>
</dbReference>
<evidence type="ECO:0000259" key="1">
    <source>
        <dbReference type="SMART" id="SM01321"/>
    </source>
</evidence>
<dbReference type="SMART" id="SM01321">
    <property type="entry name" value="Y1_Tnp"/>
    <property type="match status" value="1"/>
</dbReference>
<dbReference type="InterPro" id="IPR036515">
    <property type="entry name" value="Transposase_17_sf"/>
</dbReference>
<proteinExistence type="predicted"/>